<organism evidence="1 2">
    <name type="scientific">Blautia wexlerae</name>
    <dbReference type="NCBI Taxonomy" id="418240"/>
    <lineage>
        <taxon>Bacteria</taxon>
        <taxon>Bacillati</taxon>
        <taxon>Bacillota</taxon>
        <taxon>Clostridia</taxon>
        <taxon>Lachnospirales</taxon>
        <taxon>Lachnospiraceae</taxon>
        <taxon>Blautia</taxon>
    </lineage>
</organism>
<dbReference type="RefSeq" id="WP_161276660.1">
    <property type="nucleotide sequence ID" value="NZ_JBCOSO010000124.1"/>
</dbReference>
<comment type="caution">
    <text evidence="1">The sequence shown here is derived from an EMBL/GenBank/DDBJ whole genome shotgun (WGS) entry which is preliminary data.</text>
</comment>
<reference evidence="1 2" key="1">
    <citation type="journal article" date="2019" name="Nat. Med.">
        <title>A library of human gut bacterial isolates paired with longitudinal multiomics data enables mechanistic microbiome research.</title>
        <authorList>
            <person name="Poyet M."/>
            <person name="Groussin M."/>
            <person name="Gibbons S.M."/>
            <person name="Avila-Pacheco J."/>
            <person name="Jiang X."/>
            <person name="Kearney S.M."/>
            <person name="Perrotta A.R."/>
            <person name="Berdy B."/>
            <person name="Zhao S."/>
            <person name="Lieberman T.D."/>
            <person name="Swanson P.K."/>
            <person name="Smith M."/>
            <person name="Roesemann S."/>
            <person name="Alexander J.E."/>
            <person name="Rich S.A."/>
            <person name="Livny J."/>
            <person name="Vlamakis H."/>
            <person name="Clish C."/>
            <person name="Bullock K."/>
            <person name="Deik A."/>
            <person name="Scott J."/>
            <person name="Pierce K.A."/>
            <person name="Xavier R.J."/>
            <person name="Alm E.J."/>
        </authorList>
    </citation>
    <scope>NUCLEOTIDE SEQUENCE [LARGE SCALE GENOMIC DNA]</scope>
    <source>
        <strain evidence="1 2">BIOML-A12</strain>
    </source>
</reference>
<dbReference type="AlphaFoldDB" id="A0A6L8XYC5"/>
<gene>
    <name evidence="1" type="ORF">GT712_18660</name>
</gene>
<protein>
    <recommendedName>
        <fullName evidence="3">DNA-binding protein</fullName>
    </recommendedName>
</protein>
<dbReference type="Proteomes" id="UP000477156">
    <property type="component" value="Unassembled WGS sequence"/>
</dbReference>
<dbReference type="EMBL" id="WWVF01000062">
    <property type="protein sequence ID" value="MZS91005.1"/>
    <property type="molecule type" value="Genomic_DNA"/>
</dbReference>
<accession>A0A6L8XYC5</accession>
<evidence type="ECO:0000313" key="1">
    <source>
        <dbReference type="EMBL" id="MZS91005.1"/>
    </source>
</evidence>
<sequence length="65" mass="6986">MKEARARIVSTNNLAVSTEGLQCLLSAGRATAVEIGTAAGAKITVGRRVLWNVLKIQKYLDEISE</sequence>
<evidence type="ECO:0008006" key="3">
    <source>
        <dbReference type="Google" id="ProtNLM"/>
    </source>
</evidence>
<evidence type="ECO:0000313" key="2">
    <source>
        <dbReference type="Proteomes" id="UP000477156"/>
    </source>
</evidence>
<name>A0A6L8XYC5_9FIRM</name>
<proteinExistence type="predicted"/>